<keyword evidence="5" id="KW-0548">Nucleotidyltransferase</keyword>
<reference evidence="5 6" key="1">
    <citation type="journal article" date="2010" name="DNA Res.">
        <title>Genome sequence of Kitasatospora setae NBRC 14216T: an evolutionary snapshot of the family Streptomycetaceae.</title>
        <authorList>
            <person name="Ichikawa N."/>
            <person name="Oguchi A."/>
            <person name="Ikeda H."/>
            <person name="Ishikawa J."/>
            <person name="Kitani S."/>
            <person name="Watanabe Y."/>
            <person name="Nakamura S."/>
            <person name="Katano Y."/>
            <person name="Kishi E."/>
            <person name="Sasagawa M."/>
            <person name="Ankai A."/>
            <person name="Fukui S."/>
            <person name="Hashimoto Y."/>
            <person name="Kamata S."/>
            <person name="Otoguro M."/>
            <person name="Tanikawa S."/>
            <person name="Nihira T."/>
            <person name="Horinouchi S."/>
            <person name="Ohnishi Y."/>
            <person name="Hayakawa M."/>
            <person name="Kuzuyama T."/>
            <person name="Arisawa A."/>
            <person name="Nomoto F."/>
            <person name="Miura H."/>
            <person name="Takahashi Y."/>
            <person name="Fujita N."/>
        </authorList>
    </citation>
    <scope>NUCLEOTIDE SEQUENCE [LARGE SCALE GENOMIC DNA]</scope>
    <source>
        <strain evidence="6">ATCC 33774 / DSM 43861 / JCM 3304 / KCC A-0304 / NBRC 14216 / KM-6054</strain>
    </source>
</reference>
<organism evidence="5 6">
    <name type="scientific">Kitasatospora setae (strain ATCC 33774 / DSM 43861 / JCM 3304 / KCC A-0304 / NBRC 14216 / KM-6054)</name>
    <name type="common">Streptomyces setae</name>
    <dbReference type="NCBI Taxonomy" id="452652"/>
    <lineage>
        <taxon>Bacteria</taxon>
        <taxon>Bacillati</taxon>
        <taxon>Actinomycetota</taxon>
        <taxon>Actinomycetes</taxon>
        <taxon>Kitasatosporales</taxon>
        <taxon>Streptomycetaceae</taxon>
        <taxon>Kitasatospora</taxon>
    </lineage>
</organism>
<dbReference type="InterPro" id="IPR056729">
    <property type="entry name" value="GMPPB_C"/>
</dbReference>
<evidence type="ECO:0000259" key="3">
    <source>
        <dbReference type="Pfam" id="PF00483"/>
    </source>
</evidence>
<feature type="domain" description="Mannose-1-phosphate guanyltransferase C-terminal" evidence="4">
    <location>
        <begin position="283"/>
        <end position="362"/>
    </location>
</feature>
<name>E4NEH7_KITSK</name>
<dbReference type="PATRIC" id="fig|452652.3.peg.3803"/>
<dbReference type="GO" id="GO:0004475">
    <property type="term" value="F:mannose-1-phosphate guanylyltransferase (GTP) activity"/>
    <property type="evidence" value="ECO:0007669"/>
    <property type="project" value="UniProtKB-EC"/>
</dbReference>
<feature type="domain" description="Nucleotidyl transferase" evidence="3">
    <location>
        <begin position="34"/>
        <end position="266"/>
    </location>
</feature>
<evidence type="ECO:0000259" key="4">
    <source>
        <dbReference type="Pfam" id="PF25087"/>
    </source>
</evidence>
<dbReference type="InterPro" id="IPR029044">
    <property type="entry name" value="Nucleotide-diphossugar_trans"/>
</dbReference>
<sequence length="412" mass="42156">MARRPGQDTERAHRTHVVPGRRNSTTGDSNMTQAIMLVGGKGTRLRPLTTHTPKPMLPVAGVPFIAHQLARAAAAGVTRVVLATSYLADVFVDHFQDGSPYGIELVYLTEEEPLGTGGAIRNAATGLTCGPDEPVLVFNGDILSGLDIAALRDGHRASGADVTLHLTRVADPRAFGLVPTDPDGRVLAFLEKPETPEQIVTDQINAGCYVFTRSVIDRIPAGREVSVERETFPELLTTGALLRGVVDTSYWLDLGTPGAFVRGSADLVLGKVDSPAVPGPTGEALLLPGSAVDPAAVLSSGTVVSEGASIAAGAIVEGSVVLPGARIAAGAYVRDSIVGAYAEVGERCSLDGVVVGDGAVLEAENELPAGLRIACGTRLPVGAVRLSAGPGGCEAGLSNAAAVHAPVAPVTG</sequence>
<keyword evidence="6" id="KW-1185">Reference proteome</keyword>
<evidence type="ECO:0000256" key="1">
    <source>
        <dbReference type="ARBA" id="ARBA00007274"/>
    </source>
</evidence>
<gene>
    <name evidence="5" type="primary">mpg</name>
    <name evidence="5" type="ordered locus">KSE_38110</name>
</gene>
<dbReference type="Gene3D" id="3.90.550.10">
    <property type="entry name" value="Spore Coat Polysaccharide Biosynthesis Protein SpsA, Chain A"/>
    <property type="match status" value="1"/>
</dbReference>
<dbReference type="EC" id="2.7.7.13" evidence="5"/>
<feature type="region of interest" description="Disordered" evidence="2">
    <location>
        <begin position="1"/>
        <end position="29"/>
    </location>
</feature>
<dbReference type="SUPFAM" id="SSF53448">
    <property type="entry name" value="Nucleotide-diphospho-sugar transferases"/>
    <property type="match status" value="1"/>
</dbReference>
<keyword evidence="5" id="KW-0808">Transferase</keyword>
<accession>E4NEH7</accession>
<evidence type="ECO:0000313" key="6">
    <source>
        <dbReference type="Proteomes" id="UP000007076"/>
    </source>
</evidence>
<dbReference type="eggNOG" id="COG1208">
    <property type="taxonomic scope" value="Bacteria"/>
</dbReference>
<dbReference type="Pfam" id="PF00483">
    <property type="entry name" value="NTP_transferase"/>
    <property type="match status" value="1"/>
</dbReference>
<dbReference type="InterPro" id="IPR050486">
    <property type="entry name" value="Mannose-1P_guanyltransferase"/>
</dbReference>
<dbReference type="AlphaFoldDB" id="E4NEH7"/>
<dbReference type="PANTHER" id="PTHR22572">
    <property type="entry name" value="SUGAR-1-PHOSPHATE GUANYL TRANSFERASE"/>
    <property type="match status" value="1"/>
</dbReference>
<feature type="compositionally biased region" description="Basic and acidic residues" evidence="2">
    <location>
        <begin position="1"/>
        <end position="12"/>
    </location>
</feature>
<dbReference type="EMBL" id="AP010968">
    <property type="protein sequence ID" value="BAJ29608.1"/>
    <property type="molecule type" value="Genomic_DNA"/>
</dbReference>
<dbReference type="InterPro" id="IPR011004">
    <property type="entry name" value="Trimer_LpxA-like_sf"/>
</dbReference>
<dbReference type="HOGENOM" id="CLU_029499_0_2_11"/>
<dbReference type="Gene3D" id="2.160.10.10">
    <property type="entry name" value="Hexapeptide repeat proteins"/>
    <property type="match status" value="1"/>
</dbReference>
<evidence type="ECO:0000256" key="2">
    <source>
        <dbReference type="SAM" id="MobiDB-lite"/>
    </source>
</evidence>
<dbReference type="STRING" id="452652.KSE_38110"/>
<dbReference type="SUPFAM" id="SSF51161">
    <property type="entry name" value="Trimeric LpxA-like enzymes"/>
    <property type="match status" value="1"/>
</dbReference>
<proteinExistence type="inferred from homology"/>
<dbReference type="Pfam" id="PF25087">
    <property type="entry name" value="GMPPB_C"/>
    <property type="match status" value="1"/>
</dbReference>
<dbReference type="CDD" id="cd04181">
    <property type="entry name" value="NTP_transferase"/>
    <property type="match status" value="1"/>
</dbReference>
<dbReference type="Proteomes" id="UP000007076">
    <property type="component" value="Chromosome"/>
</dbReference>
<comment type="similarity">
    <text evidence="1">Belongs to the transferase hexapeptide repeat family.</text>
</comment>
<evidence type="ECO:0000313" key="5">
    <source>
        <dbReference type="EMBL" id="BAJ29608.1"/>
    </source>
</evidence>
<protein>
    <submittedName>
        <fullName evidence="5">Putative mannose-1-phosphate guanyltransferase</fullName>
        <ecNumber evidence="5">2.7.7.13</ecNumber>
    </submittedName>
</protein>
<dbReference type="KEGG" id="ksk:KSE_38110"/>
<dbReference type="InterPro" id="IPR005835">
    <property type="entry name" value="NTP_transferase_dom"/>
</dbReference>